<dbReference type="PANTHER" id="PTHR30408:SF12">
    <property type="entry name" value="TYPE I RESTRICTION ENZYME MJAVIII SPECIFICITY SUBUNIT"/>
    <property type="match status" value="1"/>
</dbReference>
<feature type="domain" description="Type I restriction modification DNA specificity" evidence="4">
    <location>
        <begin position="236"/>
        <end position="377"/>
    </location>
</feature>
<dbReference type="Proteomes" id="UP000019812">
    <property type="component" value="Unassembled WGS sequence"/>
</dbReference>
<dbReference type="STRING" id="1457154.CAPSK01_002639"/>
<name>A0A084Y003_9PROT</name>
<feature type="domain" description="Type I restriction modification DNA specificity" evidence="4">
    <location>
        <begin position="31"/>
        <end position="174"/>
    </location>
</feature>
<evidence type="ECO:0000259" key="4">
    <source>
        <dbReference type="Pfam" id="PF01420"/>
    </source>
</evidence>
<dbReference type="AlphaFoldDB" id="A0A084Y003"/>
<evidence type="ECO:0000256" key="3">
    <source>
        <dbReference type="ARBA" id="ARBA00023125"/>
    </source>
</evidence>
<dbReference type="RefSeq" id="WP_273703572.1">
    <property type="nucleotide sequence ID" value="NZ_JDSS02000024.1"/>
</dbReference>
<comment type="caution">
    <text evidence="5">The sequence shown here is derived from an EMBL/GenBank/DDBJ whole genome shotgun (WGS) entry which is preliminary data.</text>
</comment>
<dbReference type="Gene3D" id="3.90.220.20">
    <property type="entry name" value="DNA methylase specificity domains"/>
    <property type="match status" value="2"/>
</dbReference>
<dbReference type="CDD" id="cd17524">
    <property type="entry name" value="RMtype1_S_EcoUTORF5051P-TRD2-CR2_like"/>
    <property type="match status" value="1"/>
</dbReference>
<dbReference type="SUPFAM" id="SSF116734">
    <property type="entry name" value="DNA methylase specificity domain"/>
    <property type="match status" value="2"/>
</dbReference>
<dbReference type="Pfam" id="PF01420">
    <property type="entry name" value="Methylase_S"/>
    <property type="match status" value="2"/>
</dbReference>
<organism evidence="5 6">
    <name type="scientific">Candidatus Accumulibacter vicinus</name>
    <dbReference type="NCBI Taxonomy" id="2954382"/>
    <lineage>
        <taxon>Bacteria</taxon>
        <taxon>Pseudomonadati</taxon>
        <taxon>Pseudomonadota</taxon>
        <taxon>Betaproteobacteria</taxon>
        <taxon>Candidatus Accumulibacter</taxon>
    </lineage>
</organism>
<sequence>MSLPEGWVETTVGRVVFDLQPGFAQTPGEDDDGMTPQIRTHNITPEGKITLEGIKHVSASTKELERYRLAVNDVVFNNTNSEEWVGKTAVFDQEGEYVFSNHMTRLRADTSLINPAFLGVYLHFLWSMSYSKTRAKRWVSQAGIEGAALASFKIPLPTLPEQQRIVDVLRQAEEMVKAKRSISGKIDQLVRTMYWEHFGAWYTSDGLRDSVRISEYVDDSQYGVSEAMEEEGSHAVLRMNSITTSGWLVLSDLKYAGLSKRDSDNTILRNGDLLFNRTNSKELVGKCAIWRGAKENFSFASYLVRFRLKHGMLPEYLWATLNSAYGKYRLVSAAKQAVSMANVSPTDLGRITVPLPPLPLQEKFAQLVTQIEALRTEMLSKVTPFEELRALVTQQALLGELTSGWREQHRAEILNAARARDELLRDRCAKVVRPIADRSPLQTGTVTKQAPTRRWLFDELSEFQQRVFSTFVAYTAQPLLADDPDAFTTFCADDALTEQLTGFSYSPDRIRRTLSQLAALGLIARITLPHINPLTLERQYLQAFRPLRDDEHTQFADIEALRRALSPAGEVGE</sequence>
<keyword evidence="3" id="KW-0238">DNA-binding</keyword>
<evidence type="ECO:0000313" key="5">
    <source>
        <dbReference type="EMBL" id="KFB68047.1"/>
    </source>
</evidence>
<evidence type="ECO:0000313" key="6">
    <source>
        <dbReference type="Proteomes" id="UP000019812"/>
    </source>
</evidence>
<gene>
    <name evidence="5" type="primary">hsdS_2</name>
    <name evidence="5" type="ORF">CAPSK01_002639</name>
</gene>
<evidence type="ECO:0000256" key="2">
    <source>
        <dbReference type="ARBA" id="ARBA00022747"/>
    </source>
</evidence>
<dbReference type="PANTHER" id="PTHR30408">
    <property type="entry name" value="TYPE-1 RESTRICTION ENZYME ECOKI SPECIFICITY PROTEIN"/>
    <property type="match status" value="1"/>
</dbReference>
<dbReference type="GO" id="GO:0003677">
    <property type="term" value="F:DNA binding"/>
    <property type="evidence" value="ECO:0007669"/>
    <property type="project" value="UniProtKB-KW"/>
</dbReference>
<evidence type="ECO:0000256" key="1">
    <source>
        <dbReference type="ARBA" id="ARBA00010923"/>
    </source>
</evidence>
<dbReference type="GO" id="GO:0009307">
    <property type="term" value="P:DNA restriction-modification system"/>
    <property type="evidence" value="ECO:0007669"/>
    <property type="project" value="UniProtKB-KW"/>
</dbReference>
<proteinExistence type="inferred from homology"/>
<dbReference type="InterPro" id="IPR044946">
    <property type="entry name" value="Restrct_endonuc_typeI_TRD_sf"/>
</dbReference>
<protein>
    <submittedName>
        <fullName evidence="5">Type I restriction enzyme EcoKI specificity protein</fullName>
    </submittedName>
</protein>
<keyword evidence="2" id="KW-0680">Restriction system</keyword>
<dbReference type="EMBL" id="JDSS02000024">
    <property type="protein sequence ID" value="KFB68047.1"/>
    <property type="molecule type" value="Genomic_DNA"/>
</dbReference>
<dbReference type="InterPro" id="IPR052021">
    <property type="entry name" value="Type-I_RS_S_subunit"/>
</dbReference>
<dbReference type="CDD" id="cd17526">
    <property type="entry name" value="RMtype1_S_Cje2232P-TRD2-CR2_like"/>
    <property type="match status" value="1"/>
</dbReference>
<comment type="similarity">
    <text evidence="1">Belongs to the type-I restriction system S methylase family.</text>
</comment>
<accession>A0A084Y003</accession>
<reference evidence="5 6" key="1">
    <citation type="submission" date="2014-07" db="EMBL/GenBank/DDBJ databases">
        <title>Expanding our view of genomic diversity in Candidatus Accumulibacter clades.</title>
        <authorList>
            <person name="Skennerton C.T."/>
            <person name="Barr J.J."/>
            <person name="Slater F.R."/>
            <person name="Bond P.L."/>
            <person name="Tyson G.W."/>
        </authorList>
    </citation>
    <scope>NUCLEOTIDE SEQUENCE [LARGE SCALE GENOMIC DNA]</scope>
    <source>
        <strain evidence="6">SK-01</strain>
    </source>
</reference>
<dbReference type="InterPro" id="IPR000055">
    <property type="entry name" value="Restrct_endonuc_typeI_TRD"/>
</dbReference>